<organism evidence="2 3">
    <name type="scientific">Marivirga lumbricoides</name>
    <dbReference type="NCBI Taxonomy" id="1046115"/>
    <lineage>
        <taxon>Bacteria</taxon>
        <taxon>Pseudomonadati</taxon>
        <taxon>Bacteroidota</taxon>
        <taxon>Cytophagia</taxon>
        <taxon>Cytophagales</taxon>
        <taxon>Marivirgaceae</taxon>
        <taxon>Marivirga</taxon>
    </lineage>
</organism>
<dbReference type="CDD" id="cd00146">
    <property type="entry name" value="PKD"/>
    <property type="match status" value="1"/>
</dbReference>
<gene>
    <name evidence="2" type="ORF">GCM10011506_25420</name>
</gene>
<dbReference type="Pfam" id="PF18911">
    <property type="entry name" value="PKD_4"/>
    <property type="match status" value="1"/>
</dbReference>
<dbReference type="SUPFAM" id="SSF49299">
    <property type="entry name" value="PKD domain"/>
    <property type="match status" value="1"/>
</dbReference>
<keyword evidence="3" id="KW-1185">Reference proteome</keyword>
<dbReference type="InterPro" id="IPR022409">
    <property type="entry name" value="PKD/Chitinase_dom"/>
</dbReference>
<dbReference type="NCBIfam" id="TIGR04183">
    <property type="entry name" value="Por_Secre_tail"/>
    <property type="match status" value="1"/>
</dbReference>
<dbReference type="InterPro" id="IPR000601">
    <property type="entry name" value="PKD_dom"/>
</dbReference>
<dbReference type="SMART" id="SM00089">
    <property type="entry name" value="PKD"/>
    <property type="match status" value="1"/>
</dbReference>
<evidence type="ECO:0000259" key="1">
    <source>
        <dbReference type="PROSITE" id="PS50093"/>
    </source>
</evidence>
<dbReference type="EMBL" id="BMEC01000008">
    <property type="protein sequence ID" value="GGC38883.1"/>
    <property type="molecule type" value="Genomic_DNA"/>
</dbReference>
<proteinExistence type="predicted"/>
<dbReference type="Pfam" id="PF18962">
    <property type="entry name" value="Por_Secre_tail"/>
    <property type="match status" value="1"/>
</dbReference>
<accession>A0ABQ1MKJ2</accession>
<comment type="caution">
    <text evidence="2">The sequence shown here is derived from an EMBL/GenBank/DDBJ whole genome shotgun (WGS) entry which is preliminary data.</text>
</comment>
<dbReference type="InterPro" id="IPR035986">
    <property type="entry name" value="PKD_dom_sf"/>
</dbReference>
<evidence type="ECO:0000313" key="2">
    <source>
        <dbReference type="EMBL" id="GGC38883.1"/>
    </source>
</evidence>
<reference evidence="3" key="1">
    <citation type="journal article" date="2019" name="Int. J. Syst. Evol. Microbiol.">
        <title>The Global Catalogue of Microorganisms (GCM) 10K type strain sequencing project: providing services to taxonomists for standard genome sequencing and annotation.</title>
        <authorList>
            <consortium name="The Broad Institute Genomics Platform"/>
            <consortium name="The Broad Institute Genome Sequencing Center for Infectious Disease"/>
            <person name="Wu L."/>
            <person name="Ma J."/>
        </authorList>
    </citation>
    <scope>NUCLEOTIDE SEQUENCE [LARGE SCALE GENOMIC DNA]</scope>
    <source>
        <strain evidence="3">CGMCC 1.10832</strain>
    </source>
</reference>
<name>A0ABQ1MKJ2_9BACT</name>
<dbReference type="InterPro" id="IPR026444">
    <property type="entry name" value="Secre_tail"/>
</dbReference>
<dbReference type="Gene3D" id="2.60.40.10">
    <property type="entry name" value="Immunoglobulins"/>
    <property type="match status" value="1"/>
</dbReference>
<feature type="domain" description="PKD" evidence="1">
    <location>
        <begin position="980"/>
        <end position="1029"/>
    </location>
</feature>
<evidence type="ECO:0000313" key="3">
    <source>
        <dbReference type="Proteomes" id="UP000636010"/>
    </source>
</evidence>
<sequence length="1586" mass="173531">MSKNLLAQQPILSLTSESTNASVRKDILIESSNVRIDGLDGVDLTVAANLKSIITFKLGDVNGATITDYTASLSADKKKITITPDNILNFNQAYYIQLDSLEKANPGVGDTLGITNYTFTTGSAVSVNNALTSNICIGDTEGTVLDTIKIFENIADNFINTTASGNTQSITLELPERFSFVANVGSVKLSESTDIETGASVSFPTGNNKRRIQIDYKLCTPGNGANPPLCNARTANIDTIYLIGLKVVAARNAPLNVSRYIRRLATLDAGLNDAEAPGFDENDQVATLRATAGQTLRFSAGGEVVNTSNTLRFCPEKSLRIGTLNSDETALNSTDVIKYFINNTEVNTANAMIDGKDIVLNQSDIRAFLNVADGTAFPAVTLRAEMSRAGECIAFSENLSIGLEPISTPVFSFNNLTIGNNNTVSPVDEGISLSINPTGGILTVYRIIAGDTTNIYVTDNYGGSTGNEYVLNTGLLADSSETVTISIGYTAISKPAGCYEDDAPPRTFFISPIPRIRQDLGIEPSFCASDEAEYKIIFSPDNLTDSTIIENFSITGEGISGNLSANYNPYLGNDSTGYSFSTIDAKADLTGQLGTAEIVIEYTSTVNKTIYEQDCRVETYYEDVEICETQEVCADEQVCRFVRECRIETICDDPEPCLNGPCPIDPCYNDPFCNSLLRIVPCRQQEVCSNVRRCQIEEVCHDKTVCRIERVLKTRTVCETIAVGIENITDTIKKVYPVQFLPVPDLEFVDVNRTPLKSVYCAGSAPVRLLGLPGGNTFENKRFFLRNNDTGREEEISSFSFTPGDSIVPVNENGYTLIFDYGGDQTNCANIETFNFRVIDLPEEVQLASNLPKVLPTGTVDSVTVLRATCLGEAIDSISFNNQRDSTVQFIWRDERGFQLSVGNSFLPDLDNTEVGLVEYTVEKRSIEGGCSGPLTRFALQISSLPGADFNFLTNCGSNVVLTPDATDNGNVRENDSIQSYYWSFNDDAFVSSNSTIEHTFPAPGVYDVDMVVQTSIGCTDTITKKVTVFDEADYAIDNGKFSYAEDFTSGSNGWISTTDNNNASPQARNSSWGIRELEGLTGWHAFNEQTGSYNDNEYSWVQSPYFNLSNWNSPKLQMDILFDTPELEGAVLQYMIKDCDNTEGSDIWIPVGRANGGLAWYNNGSISSGPGGSITGWSGISKNNNVGSNTSDSWQTVAYDLAGVRAVAGNNLVQFRIAFASLNLGVNRESGRKGFAFTNFIISEKERISLVENFTHINSQDGLRENVSDFSKAREDVVYIEYHTGRPAGDPLYFGYHFAENTSNDGATRAFVYGLDGPGYTVVNGRFQSFDPFTVGWGERQYTQETLLAPAFDLSLDYTYQEGEPLKVKAIAIRNENIVPLIDTAQQPQLMSLKVAVVEKEVTEYTQDTLRNVFVKYLGQHPGAFEEKTWKAGSSDSLILEEEWQIPVDAESGRFGLVAWIELARDSPEKGPKGLPFNNVFQAAEMSINTELVAVEVLSNRKTLAGNWVVYPNPAADFLQVQRQENIQSAIEWQVVNALGSIVKKGKYIGGNSGFEVNLAGLNAGIYMLQLNSREGQLQKKFVKK</sequence>
<dbReference type="PROSITE" id="PS50093">
    <property type="entry name" value="PKD"/>
    <property type="match status" value="1"/>
</dbReference>
<dbReference type="Proteomes" id="UP000636010">
    <property type="component" value="Unassembled WGS sequence"/>
</dbReference>
<dbReference type="InterPro" id="IPR013783">
    <property type="entry name" value="Ig-like_fold"/>
</dbReference>
<protein>
    <recommendedName>
        <fullName evidence="1">PKD domain-containing protein</fullName>
    </recommendedName>
</protein>
<dbReference type="RefSeq" id="WP_188463984.1">
    <property type="nucleotide sequence ID" value="NZ_BAABHU010000008.1"/>
</dbReference>